<proteinExistence type="predicted"/>
<protein>
    <submittedName>
        <fullName evidence="1">Arginine deiminase family protein</fullName>
    </submittedName>
</protein>
<dbReference type="RefSeq" id="WP_379560146.1">
    <property type="nucleotide sequence ID" value="NZ_JBHUMX010000003.1"/>
</dbReference>
<sequence>MLQMKPNCWSEHGELEAVMICPPAKMDVATLKIAEDVQWSAPVQQKKAMDNFLELQNAFSDAGVEVLDYSKELSEEDQLLSEQLLNRFFVRDLACVFGNTILPGDPTIFMREPEYVQAHGVLQSWFGSSFIPPAKVGIHALENGDVLVLNQNAVFINAGLRTSMESVEILKQHIFQAGFSEVAVISVPRRGDTLHLDMNCNVANEDLIIAKEFMRHFPVRVMTEQGDRYEMVPTFLQRHGFEVYWLTEYNSVPDINYFNIDPETILLSKQAHKQMLKKHPKLARKKYIEIDVTELEKAGGGIRCMTLPLRRK</sequence>
<dbReference type="EMBL" id="JBHUMX010000003">
    <property type="protein sequence ID" value="MFD2627503.1"/>
    <property type="molecule type" value="Genomic_DNA"/>
</dbReference>
<reference evidence="2" key="1">
    <citation type="journal article" date="2019" name="Int. J. Syst. Evol. Microbiol.">
        <title>The Global Catalogue of Microorganisms (GCM) 10K type strain sequencing project: providing services to taxonomists for standard genome sequencing and annotation.</title>
        <authorList>
            <consortium name="The Broad Institute Genomics Platform"/>
            <consortium name="The Broad Institute Genome Sequencing Center for Infectious Disease"/>
            <person name="Wu L."/>
            <person name="Ma J."/>
        </authorList>
    </citation>
    <scope>NUCLEOTIDE SEQUENCE [LARGE SCALE GENOMIC DNA]</scope>
    <source>
        <strain evidence="2">TISTR 1858</strain>
    </source>
</reference>
<accession>A0ABW5PW00</accession>
<dbReference type="PANTHER" id="PTHR47271:SF2">
    <property type="entry name" value="ARGININE DEIMINASE"/>
    <property type="match status" value="1"/>
</dbReference>
<keyword evidence="2" id="KW-1185">Reference proteome</keyword>
<gene>
    <name evidence="1" type="ORF">ACFSUN_01705</name>
</gene>
<evidence type="ECO:0000313" key="2">
    <source>
        <dbReference type="Proteomes" id="UP001597451"/>
    </source>
</evidence>
<name>A0ABW5PW00_9BACI</name>
<comment type="caution">
    <text evidence="1">The sequence shown here is derived from an EMBL/GenBank/DDBJ whole genome shotgun (WGS) entry which is preliminary data.</text>
</comment>
<dbReference type="PANTHER" id="PTHR47271">
    <property type="entry name" value="ARGININE DEIMINASE"/>
    <property type="match status" value="1"/>
</dbReference>
<evidence type="ECO:0000313" key="1">
    <source>
        <dbReference type="EMBL" id="MFD2627503.1"/>
    </source>
</evidence>
<dbReference type="Gene3D" id="3.75.10.10">
    <property type="entry name" value="L-arginine/glycine Amidinotransferase, Chain A"/>
    <property type="match status" value="1"/>
</dbReference>
<dbReference type="Proteomes" id="UP001597451">
    <property type="component" value="Unassembled WGS sequence"/>
</dbReference>
<organism evidence="1 2">
    <name type="scientific">Oceanobacillus kapialis</name>
    <dbReference type="NCBI Taxonomy" id="481353"/>
    <lineage>
        <taxon>Bacteria</taxon>
        <taxon>Bacillati</taxon>
        <taxon>Bacillota</taxon>
        <taxon>Bacilli</taxon>
        <taxon>Bacillales</taxon>
        <taxon>Bacillaceae</taxon>
        <taxon>Oceanobacillus</taxon>
    </lineage>
</organism>
<dbReference type="Pfam" id="PF02274">
    <property type="entry name" value="ADI"/>
    <property type="match status" value="1"/>
</dbReference>
<dbReference type="SUPFAM" id="SSF55909">
    <property type="entry name" value="Pentein"/>
    <property type="match status" value="1"/>
</dbReference>